<evidence type="ECO:0000313" key="2">
    <source>
        <dbReference type="EMBL" id="CAB4133293.1"/>
    </source>
</evidence>
<proteinExistence type="predicted"/>
<name>A0A6J5LJ12_9CAUD</name>
<evidence type="ECO:0000256" key="1">
    <source>
        <dbReference type="SAM" id="MobiDB-lite"/>
    </source>
</evidence>
<gene>
    <name evidence="2" type="ORF">UFOVP250_109</name>
</gene>
<accession>A0A6J5LJ12</accession>
<protein>
    <submittedName>
        <fullName evidence="2">Uncharacterized protein</fullName>
    </submittedName>
</protein>
<organism evidence="2">
    <name type="scientific">uncultured Caudovirales phage</name>
    <dbReference type="NCBI Taxonomy" id="2100421"/>
    <lineage>
        <taxon>Viruses</taxon>
        <taxon>Duplodnaviria</taxon>
        <taxon>Heunggongvirae</taxon>
        <taxon>Uroviricota</taxon>
        <taxon>Caudoviricetes</taxon>
        <taxon>Peduoviridae</taxon>
        <taxon>Maltschvirus</taxon>
        <taxon>Maltschvirus maltsch</taxon>
    </lineage>
</organism>
<sequence length="730" mass="83991">MELVQSKSLLAKLMATENLIVEQRNVSTASFDVKQRILTIPVLDQNISSFLYDLFVGHEVGHALYTPLDGLYKARDMKISMSVMNVLEDVRIERKIKYKYPGIRTSFVRGYKELIEKDFFGTKGADLNDLNFIDRINMHSKAGAACGIRFNDEEKVLLKEAETTETYDDVIEVAKKVMEYLKKEKEENQKLNPEETAYSDEDLEDELWDDIDGQDGFGDEDDDSGTTDEEDVEGGDDEFDDDETPSKGDVEEGDSDWPDDLEQETDKETSSGDDGEQDDEFKSLTDEEFHKNEKKLFEESSKNYYYGNIPDVSLSEVIVGHKELWNRHKSYEHNEFRDENVGIDLDGFQKIRKDANKVVSYLAREFEMKKNADQMKKATIAKSGDLNMEKIFSYKFNEDVFKKITVVPGGKSHGLVMFLDWSGSMSKHLLATIKQLINLVMFCKKVNIPYEVYAFSSYYDRPNRQPFKEGDIRLKDFKLMNILSHTMNSVQFTYAASALVSLAKGRETRPPFFYLGITPLSETIIAAMKIIPEFQKNNNLQIVNTVFLTDGDGHNLTEVGYKYQDSWSRWTDAYGRQNTNSEPDSYKQDKMFVIRDPITKNQEINSPYANKKIQASYFKLLKDRTGCNIVGFYVLSGRDFNRSSTEFFPITANHEKLKAEFRKNKYQIATSSGYDEFYLLKSESLDTDTDVEFKVRENATTRGLVSAFSKYTGNRLSNRVVLNRFMDLIT</sequence>
<dbReference type="EMBL" id="LR796270">
    <property type="protein sequence ID" value="CAB4133293.1"/>
    <property type="molecule type" value="Genomic_DNA"/>
</dbReference>
<feature type="region of interest" description="Disordered" evidence="1">
    <location>
        <begin position="209"/>
        <end position="287"/>
    </location>
</feature>
<feature type="compositionally biased region" description="Acidic residues" evidence="1">
    <location>
        <begin position="251"/>
        <end position="263"/>
    </location>
</feature>
<reference evidence="2" key="1">
    <citation type="submission" date="2020-04" db="EMBL/GenBank/DDBJ databases">
        <authorList>
            <person name="Chiriac C."/>
            <person name="Salcher M."/>
            <person name="Ghai R."/>
            <person name="Kavagutti S V."/>
        </authorList>
    </citation>
    <scope>NUCLEOTIDE SEQUENCE</scope>
</reference>
<feature type="compositionally biased region" description="Acidic residues" evidence="1">
    <location>
        <begin position="209"/>
        <end position="243"/>
    </location>
</feature>